<name>A0ABC8SUF2_9AQUA</name>
<sequence>MHSLTNRGYERWLNATMNFFGFNIGPWKLWKKKSFWISFNAAVSGIETEKLSELYGEQLEKFAVVSMSTNGQAILPPVTGGGVNHRKFGCSIRDEEELTRFYYRIVSHNMPDLASWPLPDLQHET</sequence>
<keyword evidence="2" id="KW-1185">Reference proteome</keyword>
<gene>
    <name evidence="1" type="ORF">ILEXP_LOCUS29559</name>
</gene>
<reference evidence="1 2" key="1">
    <citation type="submission" date="2024-02" db="EMBL/GenBank/DDBJ databases">
        <authorList>
            <person name="Vignale AGUSTIN F."/>
            <person name="Sosa J E."/>
            <person name="Modenutti C."/>
        </authorList>
    </citation>
    <scope>NUCLEOTIDE SEQUENCE [LARGE SCALE GENOMIC DNA]</scope>
</reference>
<protein>
    <submittedName>
        <fullName evidence="1">Uncharacterized protein</fullName>
    </submittedName>
</protein>
<proteinExistence type="predicted"/>
<dbReference type="Proteomes" id="UP001642360">
    <property type="component" value="Unassembled WGS sequence"/>
</dbReference>
<dbReference type="AlphaFoldDB" id="A0ABC8SUF2"/>
<evidence type="ECO:0000313" key="1">
    <source>
        <dbReference type="EMBL" id="CAK9160774.1"/>
    </source>
</evidence>
<evidence type="ECO:0000313" key="2">
    <source>
        <dbReference type="Proteomes" id="UP001642360"/>
    </source>
</evidence>
<dbReference type="EMBL" id="CAUOFW020003580">
    <property type="protein sequence ID" value="CAK9160774.1"/>
    <property type="molecule type" value="Genomic_DNA"/>
</dbReference>
<accession>A0ABC8SUF2</accession>
<comment type="caution">
    <text evidence="1">The sequence shown here is derived from an EMBL/GenBank/DDBJ whole genome shotgun (WGS) entry which is preliminary data.</text>
</comment>
<organism evidence="1 2">
    <name type="scientific">Ilex paraguariensis</name>
    <name type="common">yerba mate</name>
    <dbReference type="NCBI Taxonomy" id="185542"/>
    <lineage>
        <taxon>Eukaryota</taxon>
        <taxon>Viridiplantae</taxon>
        <taxon>Streptophyta</taxon>
        <taxon>Embryophyta</taxon>
        <taxon>Tracheophyta</taxon>
        <taxon>Spermatophyta</taxon>
        <taxon>Magnoliopsida</taxon>
        <taxon>eudicotyledons</taxon>
        <taxon>Gunneridae</taxon>
        <taxon>Pentapetalae</taxon>
        <taxon>asterids</taxon>
        <taxon>campanulids</taxon>
        <taxon>Aquifoliales</taxon>
        <taxon>Aquifoliaceae</taxon>
        <taxon>Ilex</taxon>
    </lineage>
</organism>